<gene>
    <name evidence="2" type="ORF">MCHLO_00247</name>
</gene>
<feature type="region of interest" description="Disordered" evidence="1">
    <location>
        <begin position="200"/>
        <end position="222"/>
    </location>
</feature>
<dbReference type="EMBL" id="DF838047">
    <property type="protein sequence ID" value="GAT42534.1"/>
    <property type="molecule type" value="Genomic_DNA"/>
</dbReference>
<organism evidence="2 3">
    <name type="scientific">Mycena chlorophos</name>
    <name type="common">Agaric fungus</name>
    <name type="synonym">Agaricus chlorophos</name>
    <dbReference type="NCBI Taxonomy" id="658473"/>
    <lineage>
        <taxon>Eukaryota</taxon>
        <taxon>Fungi</taxon>
        <taxon>Dikarya</taxon>
        <taxon>Basidiomycota</taxon>
        <taxon>Agaricomycotina</taxon>
        <taxon>Agaricomycetes</taxon>
        <taxon>Agaricomycetidae</taxon>
        <taxon>Agaricales</taxon>
        <taxon>Marasmiineae</taxon>
        <taxon>Mycenaceae</taxon>
        <taxon>Mycena</taxon>
    </lineage>
</organism>
<name>A0ABQ0KWN3_MYCCL</name>
<keyword evidence="3" id="KW-1185">Reference proteome</keyword>
<evidence type="ECO:0000313" key="3">
    <source>
        <dbReference type="Proteomes" id="UP000815677"/>
    </source>
</evidence>
<feature type="compositionally biased region" description="Basic and acidic residues" evidence="1">
    <location>
        <begin position="62"/>
        <end position="73"/>
    </location>
</feature>
<sequence length="222" mass="25237">MQYKANTLTVAKYRAAQAAVVELKGSDFAPQFRMLADADINLRVEEPEKDIAASLRGADGSRATRREPKPKKAGEKKKQKPISWIWLADAENHKAEMHDYELSRSHAFTHALTNSIVAVRVEWSKARARKTWWNEEVDARRNETCVALIALGRAYALRQVVIHQRIAASFYAEWQKTRDGSWANTEDMEFFIHAMDGMETAHEEGGDGSDEEESSREDDDNL</sequence>
<feature type="compositionally biased region" description="Acidic residues" evidence="1">
    <location>
        <begin position="206"/>
        <end position="222"/>
    </location>
</feature>
<dbReference type="Proteomes" id="UP000815677">
    <property type="component" value="Unassembled WGS sequence"/>
</dbReference>
<protein>
    <submittedName>
        <fullName evidence="2">Uncharacterized protein</fullName>
    </submittedName>
</protein>
<proteinExistence type="predicted"/>
<accession>A0ABQ0KWN3</accession>
<feature type="region of interest" description="Disordered" evidence="1">
    <location>
        <begin position="51"/>
        <end position="78"/>
    </location>
</feature>
<evidence type="ECO:0000256" key="1">
    <source>
        <dbReference type="SAM" id="MobiDB-lite"/>
    </source>
</evidence>
<evidence type="ECO:0000313" key="2">
    <source>
        <dbReference type="EMBL" id="GAT42534.1"/>
    </source>
</evidence>
<reference evidence="2" key="1">
    <citation type="submission" date="2014-09" db="EMBL/GenBank/DDBJ databases">
        <title>Genome sequence of the luminous mushroom Mycena chlorophos for searching fungal bioluminescence genes.</title>
        <authorList>
            <person name="Tanaka Y."/>
            <person name="Kasuga D."/>
            <person name="Oba Y."/>
            <person name="Hase S."/>
            <person name="Sato K."/>
            <person name="Oba Y."/>
            <person name="Sakakibara Y."/>
        </authorList>
    </citation>
    <scope>NUCLEOTIDE SEQUENCE</scope>
</reference>